<dbReference type="InterPro" id="IPR022765">
    <property type="entry name" value="Dna2/Cas4_DUF83"/>
</dbReference>
<dbReference type="RefSeq" id="WP_021247658.1">
    <property type="nucleotide sequence ID" value="NZ_ATJV01000001.1"/>
</dbReference>
<dbReference type="OrthoDB" id="9794720at2"/>
<dbReference type="Proteomes" id="UP000015455">
    <property type="component" value="Unassembled WGS sequence"/>
</dbReference>
<dbReference type="Pfam" id="PF01930">
    <property type="entry name" value="Cas_Cas4"/>
    <property type="match status" value="1"/>
</dbReference>
<evidence type="ECO:0000313" key="2">
    <source>
        <dbReference type="EMBL" id="EPZ17372.1"/>
    </source>
</evidence>
<evidence type="ECO:0000313" key="3">
    <source>
        <dbReference type="Proteomes" id="UP000015455"/>
    </source>
</evidence>
<dbReference type="PATRIC" id="fig|1348657.5.peg.195"/>
<protein>
    <recommendedName>
        <fullName evidence="1">DUF83 domain-containing protein</fullName>
    </recommendedName>
</protein>
<proteinExistence type="predicted"/>
<dbReference type="AlphaFoldDB" id="S9ZUZ8"/>
<name>S9ZUZ8_9RHOO</name>
<feature type="domain" description="DUF83" evidence="1">
    <location>
        <begin position="30"/>
        <end position="185"/>
    </location>
</feature>
<gene>
    <name evidence="2" type="ORF">M622_00980</name>
</gene>
<dbReference type="EMBL" id="ATJV01000001">
    <property type="protein sequence ID" value="EPZ17372.1"/>
    <property type="molecule type" value="Genomic_DNA"/>
</dbReference>
<comment type="caution">
    <text evidence="2">The sequence shown here is derived from an EMBL/GenBank/DDBJ whole genome shotgun (WGS) entry which is preliminary data.</text>
</comment>
<reference evidence="2 3" key="1">
    <citation type="submission" date="2013-06" db="EMBL/GenBank/DDBJ databases">
        <title>Draft genome sequence of Thauera terpenica.</title>
        <authorList>
            <person name="Liu B."/>
            <person name="Frostegard A.H."/>
            <person name="Shapleigh J.P."/>
        </authorList>
    </citation>
    <scope>NUCLEOTIDE SEQUENCE [LARGE SCALE GENOMIC DNA]</scope>
    <source>
        <strain evidence="2 3">58Eu</strain>
    </source>
</reference>
<sequence>MTQASSAELGEWDAPVRRFHALAEQFDLHGLLFQHLELCERRAWLHLNRIDYAHLEPRMQLGIVAHEIHRPRDHSVEGLMGIAPDRVDWARREVIEAKAGAGARAAVSWQTRFYAIMLMAATGVRWSAANEIIGGRKHITVEIKLANIIEMVEMAQRLVRLRADPLPPAAAQKPICASCSYRFLCGHS</sequence>
<dbReference type="Gene3D" id="3.90.320.10">
    <property type="match status" value="1"/>
</dbReference>
<evidence type="ECO:0000259" key="1">
    <source>
        <dbReference type="Pfam" id="PF01930"/>
    </source>
</evidence>
<keyword evidence="3" id="KW-1185">Reference proteome</keyword>
<organism evidence="2 3">
    <name type="scientific">Thauera terpenica 58Eu</name>
    <dbReference type="NCBI Taxonomy" id="1348657"/>
    <lineage>
        <taxon>Bacteria</taxon>
        <taxon>Pseudomonadati</taxon>
        <taxon>Pseudomonadota</taxon>
        <taxon>Betaproteobacteria</taxon>
        <taxon>Rhodocyclales</taxon>
        <taxon>Zoogloeaceae</taxon>
        <taxon>Thauera</taxon>
    </lineage>
</organism>
<accession>S9ZUZ8</accession>
<dbReference type="STRING" id="1348657.M622_00980"/>
<dbReference type="eggNOG" id="COG1468">
    <property type="taxonomic scope" value="Bacteria"/>
</dbReference>
<dbReference type="InterPro" id="IPR011604">
    <property type="entry name" value="PDDEXK-like_dom_sf"/>
</dbReference>
<dbReference type="PANTHER" id="PTHR37168:SF2">
    <property type="entry name" value="CRISPR-ASSOCIATED EXONUCLEASE CAS4"/>
    <property type="match status" value="1"/>
</dbReference>
<dbReference type="PANTHER" id="PTHR37168">
    <property type="entry name" value="CRISPR-ASSOCIATED EXONUCLEASE CAS4"/>
    <property type="match status" value="1"/>
</dbReference>